<evidence type="ECO:0000256" key="5">
    <source>
        <dbReference type="ARBA" id="ARBA00022737"/>
    </source>
</evidence>
<dbReference type="GeneID" id="100369087"/>
<feature type="repeat" description="WD" evidence="13">
    <location>
        <begin position="410"/>
        <end position="451"/>
    </location>
</feature>
<dbReference type="InterPro" id="IPR015943">
    <property type="entry name" value="WD40/YVTN_repeat-like_dom_sf"/>
</dbReference>
<dbReference type="Pfam" id="PF00400">
    <property type="entry name" value="WD40"/>
    <property type="match status" value="4"/>
</dbReference>
<evidence type="ECO:0000256" key="4">
    <source>
        <dbReference type="ARBA" id="ARBA00022574"/>
    </source>
</evidence>
<sequence length="615" mass="67325">MAENGTEDINKLDLIRTIGFNGNIPGGLKVHPNRQHVVYALGNTVIVEDITSHQQCFLSGHTNDVSCLTVSKSGNYLASGQVTHMGFKADVIIWDFEKRELYARLTLHKVKVESLAFSPKDKYLVTVGGQDDGSVVVWNIAKKEAICGSPAAVPSDGTTMCVTYANMCDETFITGGNGTLRKWKLDLSNRKIRPTDVRMGQLKRIVKCIEIDEADEFIYCGTTSGDILKVGVNTCIMAEYGPVKEKFSLGIMAIGLLKSEEIIVGAGDGTVALVRKTLKRKKISKVTGGVTSIALRGLGHQFFVGTSLAELYQCNLGEFTFDLVKTCHYSDVLDVTFPAGASQLFATCSKNDIRIWSTTTGAERLRITVPNLTCNGIDIMENGSSIVSAWDDGKIRAFYPESGKLMYVIHDAHNKGVTALATTSDCRRIVSGGSEGQLRIWDIHEKEQKLVTAMKEHKGKVACIRLRKTVAECVSASEDGTCIIWDLQNFLRKQVIFANTLFKCVCYHPEEFQIVTSGSDRKIGYWETFDGSQIRELDGAQSGAINGMDISSNGKNFVTGGDDKIIKLWGYNEGAVTHVGMGHSGSITRVKICPCLNYIVSVSADGAILIWRYPD</sequence>
<keyword evidence="4 13" id="KW-0853">WD repeat</keyword>
<keyword evidence="6" id="KW-0282">Flagellum</keyword>
<comment type="subcellular location">
    <subcellularLocation>
        <location evidence="1">Cell projection</location>
        <location evidence="1">Cilium</location>
        <location evidence="1">Flagellum</location>
    </subcellularLocation>
    <subcellularLocation>
        <location evidence="2">Cytoplasm</location>
    </subcellularLocation>
</comment>
<dbReference type="CDD" id="cd00200">
    <property type="entry name" value="WD40"/>
    <property type="match status" value="1"/>
</dbReference>
<evidence type="ECO:0000313" key="15">
    <source>
        <dbReference type="Proteomes" id="UP000694865"/>
    </source>
</evidence>
<keyword evidence="15" id="KW-1185">Reference proteome</keyword>
<evidence type="ECO:0000256" key="3">
    <source>
        <dbReference type="ARBA" id="ARBA00022490"/>
    </source>
</evidence>
<comment type="function">
    <text evidence="11">Microtubule inner protein (MIP) part of the dynein-decorated doublet microtubules (DMTs) in cilia axoneme. Important for proper ciliary and flagellar beating. May act in cooperation with CFAP45 and axonemal dynein subunit DNAH11. May play a role in cell growth and/or survival.</text>
</comment>
<dbReference type="RefSeq" id="XP_002736733.1">
    <property type="nucleotide sequence ID" value="XM_002736687.2"/>
</dbReference>
<evidence type="ECO:0000259" key="14">
    <source>
        <dbReference type="Pfam" id="PF23409"/>
    </source>
</evidence>
<dbReference type="SMART" id="SM00320">
    <property type="entry name" value="WD40"/>
    <property type="match status" value="9"/>
</dbReference>
<dbReference type="SUPFAM" id="SSF50978">
    <property type="entry name" value="WD40 repeat-like"/>
    <property type="match status" value="2"/>
</dbReference>
<dbReference type="InterPro" id="IPR001680">
    <property type="entry name" value="WD40_rpt"/>
</dbReference>
<evidence type="ECO:0000256" key="10">
    <source>
        <dbReference type="ARBA" id="ARBA00029552"/>
    </source>
</evidence>
<dbReference type="InterPro" id="IPR050630">
    <property type="entry name" value="WD_repeat_EMAP"/>
</dbReference>
<dbReference type="InterPro" id="IPR020472">
    <property type="entry name" value="WD40_PAC1"/>
</dbReference>
<keyword evidence="3" id="KW-0963">Cytoplasm</keyword>
<evidence type="ECO:0000256" key="9">
    <source>
        <dbReference type="ARBA" id="ARBA00029456"/>
    </source>
</evidence>
<evidence type="ECO:0000256" key="8">
    <source>
        <dbReference type="ARBA" id="ARBA00023273"/>
    </source>
</evidence>
<evidence type="ECO:0000313" key="16">
    <source>
        <dbReference type="RefSeq" id="XP_002736733.1"/>
    </source>
</evidence>
<feature type="repeat" description="WD" evidence="13">
    <location>
        <begin position="454"/>
        <end position="489"/>
    </location>
</feature>
<feature type="repeat" description="WD" evidence="13">
    <location>
        <begin position="105"/>
        <end position="140"/>
    </location>
</feature>
<feature type="repeat" description="WD" evidence="13">
    <location>
        <begin position="580"/>
        <end position="615"/>
    </location>
</feature>
<name>A0ABM0GT13_SACKO</name>
<dbReference type="PRINTS" id="PR00320">
    <property type="entry name" value="GPROTEINBRPT"/>
</dbReference>
<evidence type="ECO:0000256" key="2">
    <source>
        <dbReference type="ARBA" id="ARBA00004496"/>
    </source>
</evidence>
<dbReference type="InterPro" id="IPR036322">
    <property type="entry name" value="WD40_repeat_dom_sf"/>
</dbReference>
<evidence type="ECO:0000256" key="6">
    <source>
        <dbReference type="ARBA" id="ARBA00022846"/>
    </source>
</evidence>
<evidence type="ECO:0000256" key="12">
    <source>
        <dbReference type="ARBA" id="ARBA00047117"/>
    </source>
</evidence>
<dbReference type="PANTHER" id="PTHR13720:SF14">
    <property type="entry name" value="CILIA- AND FLAGELLA-ASSOCIATED PROTEIN 52"/>
    <property type="match status" value="1"/>
</dbReference>
<evidence type="ECO:0000256" key="1">
    <source>
        <dbReference type="ARBA" id="ARBA00004230"/>
    </source>
</evidence>
<evidence type="ECO:0000256" key="7">
    <source>
        <dbReference type="ARBA" id="ARBA00023069"/>
    </source>
</evidence>
<keyword evidence="7" id="KW-0969">Cilium</keyword>
<dbReference type="Proteomes" id="UP000694865">
    <property type="component" value="Unplaced"/>
</dbReference>
<feature type="domain" description="EML-like first beta-propeller" evidence="14">
    <location>
        <begin position="55"/>
        <end position="311"/>
    </location>
</feature>
<organism evidence="15 16">
    <name type="scientific">Saccoglossus kowalevskii</name>
    <name type="common">Acorn worm</name>
    <dbReference type="NCBI Taxonomy" id="10224"/>
    <lineage>
        <taxon>Eukaryota</taxon>
        <taxon>Metazoa</taxon>
        <taxon>Hemichordata</taxon>
        <taxon>Enteropneusta</taxon>
        <taxon>Harrimaniidae</taxon>
        <taxon>Saccoglossus</taxon>
    </lineage>
</organism>
<evidence type="ECO:0000256" key="11">
    <source>
        <dbReference type="ARBA" id="ARBA00046056"/>
    </source>
</evidence>
<comment type="subunit">
    <text evidence="12">Microtubule inner protein component of sperm flagellar doublet microtubules. Interacts with BRCA2. Interacts with the CCT chaperonin complex. Interacts with HSP70. Interacts with AK8. Interacts with CFAP45. Interacts with DNAI1. Interacts with IQDC.</text>
</comment>
<dbReference type="InterPro" id="IPR055439">
    <property type="entry name" value="Beta-prop_EML_1st"/>
</dbReference>
<protein>
    <recommendedName>
        <fullName evidence="10">Cilia- and flagella-associated protein 52</fullName>
    </recommendedName>
</protein>
<feature type="repeat" description="WD" evidence="13">
    <location>
        <begin position="538"/>
        <end position="579"/>
    </location>
</feature>
<reference evidence="16" key="1">
    <citation type="submission" date="2025-08" db="UniProtKB">
        <authorList>
            <consortium name="RefSeq"/>
        </authorList>
    </citation>
    <scope>IDENTIFICATION</scope>
    <source>
        <tissue evidence="16">Testes</tissue>
    </source>
</reference>
<dbReference type="PROSITE" id="PS50294">
    <property type="entry name" value="WD_REPEATS_REGION"/>
    <property type="match status" value="2"/>
</dbReference>
<dbReference type="InterPro" id="IPR019775">
    <property type="entry name" value="WD40_repeat_CS"/>
</dbReference>
<gene>
    <name evidence="16" type="primary">LOC100369087</name>
</gene>
<keyword evidence="8" id="KW-0966">Cell projection</keyword>
<dbReference type="Gene3D" id="2.130.10.10">
    <property type="entry name" value="YVTN repeat-like/Quinoprotein amine dehydrogenase"/>
    <property type="match status" value="3"/>
</dbReference>
<evidence type="ECO:0000256" key="13">
    <source>
        <dbReference type="PROSITE-ProRule" id="PRU00221"/>
    </source>
</evidence>
<dbReference type="PANTHER" id="PTHR13720">
    <property type="entry name" value="WD-40 REPEAT PROTEIN"/>
    <property type="match status" value="1"/>
</dbReference>
<accession>A0ABM0GT13</accession>
<dbReference type="PROSITE" id="PS00678">
    <property type="entry name" value="WD_REPEATS_1"/>
    <property type="match status" value="2"/>
</dbReference>
<dbReference type="PROSITE" id="PS50082">
    <property type="entry name" value="WD_REPEATS_2"/>
    <property type="match status" value="5"/>
</dbReference>
<dbReference type="Pfam" id="PF23409">
    <property type="entry name" value="Beta-prop_EML"/>
    <property type="match status" value="1"/>
</dbReference>
<proteinExistence type="inferred from homology"/>
<keyword evidence="5" id="KW-0677">Repeat</keyword>
<comment type="similarity">
    <text evidence="9">Belongs to the CFAP52 family.</text>
</comment>